<protein>
    <submittedName>
        <fullName evidence="2">Uncharacterized protein DUF1176</fullName>
    </submittedName>
</protein>
<evidence type="ECO:0000313" key="3">
    <source>
        <dbReference type="Proteomes" id="UP000295097"/>
    </source>
</evidence>
<comment type="caution">
    <text evidence="2">The sequence shown here is derived from an EMBL/GenBank/DDBJ whole genome shotgun (WGS) entry which is preliminary data.</text>
</comment>
<keyword evidence="1" id="KW-0732">Signal</keyword>
<feature type="signal peptide" evidence="1">
    <location>
        <begin position="1"/>
        <end position="28"/>
    </location>
</feature>
<keyword evidence="3" id="KW-1185">Reference proteome</keyword>
<accession>A0A4R3NXF2</accession>
<evidence type="ECO:0000313" key="2">
    <source>
        <dbReference type="EMBL" id="TCT43141.1"/>
    </source>
</evidence>
<gene>
    <name evidence="2" type="ORF">EDC90_1003151</name>
</gene>
<dbReference type="Proteomes" id="UP000295097">
    <property type="component" value="Unassembled WGS sequence"/>
</dbReference>
<sequence length="219" mass="23518">MNLVLRGEMVLALLVGTCPVLTASAALADGDQLSGARSVVMVAHPDMCNEEGISGLSDASYSVSWPETSYDGTSVDRHGTLYEINCYAGAYNLVVAYVFATGDEDAEDMALASFASPAFTIEYADGDETDTELKADPVVTGFQADTLLINPVFDAETLTISTFEKWLGLGDTYSAGLWSLQDGQFVLKHYEIDPIYEANLDGQDGDLSATTFVLYDAER</sequence>
<feature type="chain" id="PRO_5020183464" evidence="1">
    <location>
        <begin position="29"/>
        <end position="219"/>
    </location>
</feature>
<dbReference type="InterPro" id="IPR009560">
    <property type="entry name" value="DUF1176"/>
</dbReference>
<reference evidence="2 3" key="1">
    <citation type="submission" date="2019-03" db="EMBL/GenBank/DDBJ databases">
        <title>Freshwater and sediment microbial communities from various areas in North America, analyzing microbe dynamics in response to fracking.</title>
        <authorList>
            <person name="Lamendella R."/>
        </authorList>
    </citation>
    <scope>NUCLEOTIDE SEQUENCE [LARGE SCALE GENOMIC DNA]</scope>
    <source>
        <strain evidence="2 3">175.2</strain>
    </source>
</reference>
<proteinExistence type="predicted"/>
<organism evidence="2 3">
    <name type="scientific">Martelella mediterranea</name>
    <dbReference type="NCBI Taxonomy" id="293089"/>
    <lineage>
        <taxon>Bacteria</taxon>
        <taxon>Pseudomonadati</taxon>
        <taxon>Pseudomonadota</taxon>
        <taxon>Alphaproteobacteria</taxon>
        <taxon>Hyphomicrobiales</taxon>
        <taxon>Aurantimonadaceae</taxon>
        <taxon>Martelella</taxon>
    </lineage>
</organism>
<dbReference type="EMBL" id="SMAR01000003">
    <property type="protein sequence ID" value="TCT43141.1"/>
    <property type="molecule type" value="Genomic_DNA"/>
</dbReference>
<dbReference type="AlphaFoldDB" id="A0A4R3NXF2"/>
<dbReference type="RefSeq" id="WP_207903836.1">
    <property type="nucleotide sequence ID" value="NZ_SMAR01000003.1"/>
</dbReference>
<name>A0A4R3NXF2_9HYPH</name>
<dbReference type="Pfam" id="PF06674">
    <property type="entry name" value="DUF1176"/>
    <property type="match status" value="1"/>
</dbReference>
<evidence type="ECO:0000256" key="1">
    <source>
        <dbReference type="SAM" id="SignalP"/>
    </source>
</evidence>